<dbReference type="AlphaFoldDB" id="A0A9P4MJ34"/>
<dbReference type="SUPFAM" id="SSF50978">
    <property type="entry name" value="WD40 repeat-like"/>
    <property type="match status" value="1"/>
</dbReference>
<dbReference type="PANTHER" id="PTHR19842">
    <property type="entry name" value="G BETA-LIKE PROTEIN GBL"/>
    <property type="match status" value="1"/>
</dbReference>
<evidence type="ECO:0000256" key="2">
    <source>
        <dbReference type="ARBA" id="ARBA00022574"/>
    </source>
</evidence>
<feature type="compositionally biased region" description="Basic and acidic residues" evidence="5">
    <location>
        <begin position="16"/>
        <end position="32"/>
    </location>
</feature>
<keyword evidence="7" id="KW-1185">Reference proteome</keyword>
<dbReference type="InterPro" id="IPR001680">
    <property type="entry name" value="WD40_rpt"/>
</dbReference>
<protein>
    <submittedName>
        <fullName evidence="6">WD40 repeat-like protein</fullName>
    </submittedName>
</protein>
<dbReference type="InterPro" id="IPR036322">
    <property type="entry name" value="WD40_repeat_dom_sf"/>
</dbReference>
<dbReference type="Gene3D" id="2.130.10.10">
    <property type="entry name" value="YVTN repeat-like/Quinoprotein amine dehydrogenase"/>
    <property type="match status" value="1"/>
</dbReference>
<dbReference type="EMBL" id="ML996083">
    <property type="protein sequence ID" value="KAF2154902.1"/>
    <property type="molecule type" value="Genomic_DNA"/>
</dbReference>
<feature type="region of interest" description="Disordered" evidence="5">
    <location>
        <begin position="1"/>
        <end position="73"/>
    </location>
</feature>
<feature type="compositionally biased region" description="Polar residues" evidence="5">
    <location>
        <begin position="182"/>
        <end position="204"/>
    </location>
</feature>
<dbReference type="PROSITE" id="PS00678">
    <property type="entry name" value="WD_REPEATS_1"/>
    <property type="match status" value="1"/>
</dbReference>
<feature type="region of interest" description="Disordered" evidence="5">
    <location>
        <begin position="389"/>
        <end position="476"/>
    </location>
</feature>
<feature type="compositionally biased region" description="Polar residues" evidence="5">
    <location>
        <begin position="127"/>
        <end position="166"/>
    </location>
</feature>
<proteinExistence type="inferred from homology"/>
<feature type="compositionally biased region" description="Polar residues" evidence="5">
    <location>
        <begin position="231"/>
        <end position="262"/>
    </location>
</feature>
<dbReference type="SMART" id="SM00320">
    <property type="entry name" value="WD40"/>
    <property type="match status" value="5"/>
</dbReference>
<dbReference type="PROSITE" id="PS50082">
    <property type="entry name" value="WD_REPEATS_2"/>
    <property type="match status" value="2"/>
</dbReference>
<dbReference type="GO" id="GO:0031929">
    <property type="term" value="P:TOR signaling"/>
    <property type="evidence" value="ECO:0007669"/>
    <property type="project" value="InterPro"/>
</dbReference>
<feature type="repeat" description="WD" evidence="4">
    <location>
        <begin position="828"/>
        <end position="854"/>
    </location>
</feature>
<dbReference type="InterPro" id="IPR037588">
    <property type="entry name" value="MLST8"/>
</dbReference>
<dbReference type="Pfam" id="PF00400">
    <property type="entry name" value="WD40"/>
    <property type="match status" value="2"/>
</dbReference>
<dbReference type="GO" id="GO:0031932">
    <property type="term" value="C:TORC2 complex"/>
    <property type="evidence" value="ECO:0007669"/>
    <property type="project" value="InterPro"/>
</dbReference>
<organism evidence="6 7">
    <name type="scientific">Myriangium duriaei CBS 260.36</name>
    <dbReference type="NCBI Taxonomy" id="1168546"/>
    <lineage>
        <taxon>Eukaryota</taxon>
        <taxon>Fungi</taxon>
        <taxon>Dikarya</taxon>
        <taxon>Ascomycota</taxon>
        <taxon>Pezizomycotina</taxon>
        <taxon>Dothideomycetes</taxon>
        <taxon>Dothideomycetidae</taxon>
        <taxon>Myriangiales</taxon>
        <taxon>Myriangiaceae</taxon>
        <taxon>Myriangium</taxon>
    </lineage>
</organism>
<comment type="similarity">
    <text evidence="1">Belongs to the WD repeat LST8 family.</text>
</comment>
<feature type="compositionally biased region" description="Basic and acidic residues" evidence="5">
    <location>
        <begin position="1078"/>
        <end position="1090"/>
    </location>
</feature>
<comment type="caution">
    <text evidence="6">The sequence shown here is derived from an EMBL/GenBank/DDBJ whole genome shotgun (WGS) entry which is preliminary data.</text>
</comment>
<dbReference type="PANTHER" id="PTHR19842:SF0">
    <property type="entry name" value="TARGET OF RAPAMYCIN COMPLEX SUBUNIT LST8"/>
    <property type="match status" value="1"/>
</dbReference>
<dbReference type="Gene3D" id="1.10.10.60">
    <property type="entry name" value="Homeodomain-like"/>
    <property type="match status" value="1"/>
</dbReference>
<evidence type="ECO:0000313" key="7">
    <source>
        <dbReference type="Proteomes" id="UP000799439"/>
    </source>
</evidence>
<sequence>MSGGYVDLTLSDEESSSDHKHNPLNHAQERSEATFSRIASHSLRRDSSKESSRKLATGSEGYGHAALDSPSVVSRRTATSGRCEACNQYFEHLLDHWKRHHRPPPKGTFRSDRAPRAVRGGEPMIVNGSTSSTRKPSLNSQSSIHSAQPGSGMQCTATDPSPTATSEDLKDASRMLPRPQVHRQSIQQQKPQILHSSSQSQTSAFPEAIHGPTWKQRFREVYHRAGFKAGHTQNGVYPRSVSPSGNSLHDSITLSDETSSNDEPPVTKRRRVGEGTYQVVVDTRSLQGQESLASVNPQLPRAAFSSTQTAIAMQAPLSTPSRAVAAGVASATPGPVESISNMSRHNLPYSREEDTLLSDLRQQGTPWAEIPSFFQGRTLGSLQVRYSTKLSKKPRKDASHNSQATRVTLRKSSQSTWRESSSRIEDKSPTVPLSMGGIRKLKRRATGGATRPQSVLKSQYGDDDSSEDEIEPKEAKPVNTEAQLMRLTRHRELAGNSVHGRSSQHDKLRIQNLAYESLGVIKYVDDASGDIATVAWSADNRHFAAGGVVLMDESSMQYNRPRNLLIGDSFGTMRELPEHHVRRPNVTKGVNSSDAMRQTQDERLFTTVQMVGFSPDNQHLYSVSTDGKLNSYNMFGSQASEVQFRSTFSHQGPVDLLTIGRHGLIATGCRSSQSNSISVFQNDGESLVLRQSLSSRSSETKDVSYASALKWGVAPHQSKWLLAGFGQEKERLFREDSDLDILGETCLYDGETGKRLDFSIPRNVFDVAWNPNLGHTAFAVACVGFGKVNSGMHTVIRVFGEGQAGLRCAVELECPARDINDLIYCPYDENLIAAGSTDGKVYVWDIRSTRISQDPQMALSHGSCVSVLPHDRKRWEVDTGVRFLSWGSNHSRLFSGSSDGVVKVWDPYVNNEDTHIRNIATFKSAIMSGAFNSDHTQLLIGEDQARLSLLEVGASDIAKPDRFSLLPAPDPAASESAPHKRLLESGEIVFEHCGALPIRQAVQGPNYKPPKPLLTPSEAEMHQRALRFQRDLFHQRNRWKRLKRAFTEESGKIPNCGLDCGYTPRVDGDGDEVPDSGRANDRVPDTRLRISGEATRTASL</sequence>
<dbReference type="GO" id="GO:0031931">
    <property type="term" value="C:TORC1 complex"/>
    <property type="evidence" value="ECO:0007669"/>
    <property type="project" value="InterPro"/>
</dbReference>
<feature type="repeat" description="WD" evidence="4">
    <location>
        <begin position="881"/>
        <end position="906"/>
    </location>
</feature>
<feature type="region of interest" description="Disordered" evidence="5">
    <location>
        <begin position="1063"/>
        <end position="1100"/>
    </location>
</feature>
<gene>
    <name evidence="6" type="ORF">K461DRAFT_266252</name>
</gene>
<feature type="compositionally biased region" description="Basic and acidic residues" evidence="5">
    <location>
        <begin position="43"/>
        <end position="53"/>
    </location>
</feature>
<dbReference type="OrthoDB" id="10248252at2759"/>
<evidence type="ECO:0000256" key="5">
    <source>
        <dbReference type="SAM" id="MobiDB-lite"/>
    </source>
</evidence>
<dbReference type="GO" id="GO:0032956">
    <property type="term" value="P:regulation of actin cytoskeleton organization"/>
    <property type="evidence" value="ECO:0007669"/>
    <property type="project" value="TreeGrafter"/>
</dbReference>
<evidence type="ECO:0000256" key="4">
    <source>
        <dbReference type="PROSITE-ProRule" id="PRU00221"/>
    </source>
</evidence>
<reference evidence="6" key="1">
    <citation type="journal article" date="2020" name="Stud. Mycol.">
        <title>101 Dothideomycetes genomes: a test case for predicting lifestyles and emergence of pathogens.</title>
        <authorList>
            <person name="Haridas S."/>
            <person name="Albert R."/>
            <person name="Binder M."/>
            <person name="Bloem J."/>
            <person name="Labutti K."/>
            <person name="Salamov A."/>
            <person name="Andreopoulos B."/>
            <person name="Baker S."/>
            <person name="Barry K."/>
            <person name="Bills G."/>
            <person name="Bluhm B."/>
            <person name="Cannon C."/>
            <person name="Castanera R."/>
            <person name="Culley D."/>
            <person name="Daum C."/>
            <person name="Ezra D."/>
            <person name="Gonzalez J."/>
            <person name="Henrissat B."/>
            <person name="Kuo A."/>
            <person name="Liang C."/>
            <person name="Lipzen A."/>
            <person name="Lutzoni F."/>
            <person name="Magnuson J."/>
            <person name="Mondo S."/>
            <person name="Nolan M."/>
            <person name="Ohm R."/>
            <person name="Pangilinan J."/>
            <person name="Park H.-J."/>
            <person name="Ramirez L."/>
            <person name="Alfaro M."/>
            <person name="Sun H."/>
            <person name="Tritt A."/>
            <person name="Yoshinaga Y."/>
            <person name="Zwiers L.-H."/>
            <person name="Turgeon B."/>
            <person name="Goodwin S."/>
            <person name="Spatafora J."/>
            <person name="Crous P."/>
            <person name="Grigoriev I."/>
        </authorList>
    </citation>
    <scope>NUCLEOTIDE SEQUENCE</scope>
    <source>
        <strain evidence="6">CBS 260.36</strain>
    </source>
</reference>
<dbReference type="InterPro" id="IPR015943">
    <property type="entry name" value="WD40/YVTN_repeat-like_dom_sf"/>
</dbReference>
<dbReference type="InterPro" id="IPR019775">
    <property type="entry name" value="WD40_repeat_CS"/>
</dbReference>
<name>A0A9P4MJ34_9PEZI</name>
<feature type="region of interest" description="Disordered" evidence="5">
    <location>
        <begin position="230"/>
        <end position="275"/>
    </location>
</feature>
<keyword evidence="3" id="KW-0677">Repeat</keyword>
<keyword evidence="2 4" id="KW-0853">WD repeat</keyword>
<feature type="region of interest" description="Disordered" evidence="5">
    <location>
        <begin position="100"/>
        <end position="211"/>
    </location>
</feature>
<evidence type="ECO:0000256" key="1">
    <source>
        <dbReference type="ARBA" id="ARBA00009890"/>
    </source>
</evidence>
<dbReference type="Proteomes" id="UP000799439">
    <property type="component" value="Unassembled WGS sequence"/>
</dbReference>
<evidence type="ECO:0000313" key="6">
    <source>
        <dbReference type="EMBL" id="KAF2154902.1"/>
    </source>
</evidence>
<feature type="compositionally biased region" description="Acidic residues" evidence="5">
    <location>
        <begin position="461"/>
        <end position="471"/>
    </location>
</feature>
<feature type="compositionally biased region" description="Low complexity" evidence="5">
    <location>
        <begin position="410"/>
        <end position="419"/>
    </location>
</feature>
<evidence type="ECO:0000256" key="3">
    <source>
        <dbReference type="ARBA" id="ARBA00022737"/>
    </source>
</evidence>
<accession>A0A9P4MJ34</accession>